<keyword evidence="3" id="KW-1185">Reference proteome</keyword>
<dbReference type="RefSeq" id="WP_223904100.1">
    <property type="nucleotide sequence ID" value="NZ_AP024238.1"/>
</dbReference>
<dbReference type="InterPro" id="IPR052018">
    <property type="entry name" value="PHP_domain"/>
</dbReference>
<dbReference type="Proteomes" id="UP000824366">
    <property type="component" value="Chromosome"/>
</dbReference>
<dbReference type="Gene3D" id="1.10.150.650">
    <property type="match status" value="1"/>
</dbReference>
<evidence type="ECO:0000259" key="1">
    <source>
        <dbReference type="SMART" id="SM00481"/>
    </source>
</evidence>
<protein>
    <submittedName>
        <fullName evidence="2">3',5'-nucleoside bisphosphate phosphatase</fullName>
    </submittedName>
</protein>
<feature type="domain" description="Polymerase/histidinol phosphatase N-terminal" evidence="1">
    <location>
        <begin position="7"/>
        <end position="72"/>
    </location>
</feature>
<dbReference type="InterPro" id="IPR049742">
    <property type="entry name" value="35NBP"/>
</dbReference>
<dbReference type="SMART" id="SM00481">
    <property type="entry name" value="POLIIIAc"/>
    <property type="match status" value="1"/>
</dbReference>
<accession>A0ABN6D7V3</accession>
<dbReference type="Gene3D" id="3.20.20.140">
    <property type="entry name" value="Metal-dependent hydrolases"/>
    <property type="match status" value="1"/>
</dbReference>
<gene>
    <name evidence="2" type="ORF">MIZ03_3008</name>
</gene>
<evidence type="ECO:0000313" key="3">
    <source>
        <dbReference type="Proteomes" id="UP000824366"/>
    </source>
</evidence>
<dbReference type="SUPFAM" id="SSF89550">
    <property type="entry name" value="PHP domain-like"/>
    <property type="match status" value="1"/>
</dbReference>
<organism evidence="2 3">
    <name type="scientific">Rhodoferax lithotrophicus</name>
    <dbReference type="NCBI Taxonomy" id="2798804"/>
    <lineage>
        <taxon>Bacteria</taxon>
        <taxon>Pseudomonadati</taxon>
        <taxon>Pseudomonadota</taxon>
        <taxon>Betaproteobacteria</taxon>
        <taxon>Burkholderiales</taxon>
        <taxon>Comamonadaceae</taxon>
        <taxon>Rhodoferax</taxon>
    </lineage>
</organism>
<dbReference type="InterPro" id="IPR004013">
    <property type="entry name" value="PHP_dom"/>
</dbReference>
<name>A0ABN6D7V3_9BURK</name>
<dbReference type="NCBIfam" id="NF041577">
    <property type="entry name" value="nside_bi_sphtase"/>
    <property type="match status" value="1"/>
</dbReference>
<dbReference type="CDD" id="cd07438">
    <property type="entry name" value="PHP_HisPPase_AMP"/>
    <property type="match status" value="1"/>
</dbReference>
<sequence>MNPTLNADLHCHSVVSDGTLTPEELALRAKSQGVQLWALTDHDEIGGQARAAAAAAACGLDYLTGVEISVTFLHQTVHIVGLGFDANNAALAEGLQQTRGGRAQRAQEMADDLARVGIKGCFEGALQYAGNPNLISRTHFARYLVETGICKDTYEVFRKYLTEGKPGFVEHRWAHLKDAVRWITQAGGLAVIAHPARYKFSANEEMALFTEFIGHGGQGVEVVTGSHSAAESVTYAATALEFGLAASRGSDFHSPTESRTELGALPVLPGELTPVWALLEDRITRAPRAASTRA</sequence>
<dbReference type="InterPro" id="IPR003141">
    <property type="entry name" value="Pol/His_phosphatase_N"/>
</dbReference>
<dbReference type="InterPro" id="IPR016195">
    <property type="entry name" value="Pol/histidinol_Pase-like"/>
</dbReference>
<dbReference type="Pfam" id="PF02811">
    <property type="entry name" value="PHP"/>
    <property type="match status" value="1"/>
</dbReference>
<dbReference type="PANTHER" id="PTHR42924">
    <property type="entry name" value="EXONUCLEASE"/>
    <property type="match status" value="1"/>
</dbReference>
<evidence type="ECO:0000313" key="2">
    <source>
        <dbReference type="EMBL" id="BCO28112.1"/>
    </source>
</evidence>
<dbReference type="PANTHER" id="PTHR42924:SF3">
    <property type="entry name" value="POLYMERASE_HISTIDINOL PHOSPHATASE N-TERMINAL DOMAIN-CONTAINING PROTEIN"/>
    <property type="match status" value="1"/>
</dbReference>
<reference evidence="2 3" key="1">
    <citation type="journal article" date="2021" name="Microbiol. Spectr.">
        <title>A Single Bacterium Capable of Oxidation and Reduction of Iron at Circumneutral pH.</title>
        <authorList>
            <person name="Kato S."/>
            <person name="Ohkuma M."/>
        </authorList>
    </citation>
    <scope>NUCLEOTIDE SEQUENCE [LARGE SCALE GENOMIC DNA]</scope>
    <source>
        <strain evidence="2 3">MIZ03</strain>
    </source>
</reference>
<dbReference type="EMBL" id="AP024238">
    <property type="protein sequence ID" value="BCO28112.1"/>
    <property type="molecule type" value="Genomic_DNA"/>
</dbReference>
<proteinExistence type="predicted"/>